<evidence type="ECO:0000256" key="1">
    <source>
        <dbReference type="SAM" id="MobiDB-lite"/>
    </source>
</evidence>
<protein>
    <submittedName>
        <fullName evidence="2">Uncharacterized protein</fullName>
    </submittedName>
</protein>
<accession>A0A7S2AI01</accession>
<gene>
    <name evidence="2" type="ORF">AAND1436_LOCUS3867</name>
</gene>
<sequence length="214" mass="23587">MAHLEGKTARPYETDLAYIGERYDVLSRIARHPNKPSFAIPDDGFNEKCRTSSVDYAHPRTHKEFFKAHDSAPVIITTENAPVCPPERRPLPGPRSGFGASIGRHGENHEQRFLNTTTGDYFGGEGVRRPPPPKDPSTLRPAGISLDPLGDIGKGRSKILRSASDSALSLPLGDGAMVKIRADLEARKGRLYRQATYITKGKQHRPGVSVFQDY</sequence>
<dbReference type="AlphaFoldDB" id="A0A7S2AI01"/>
<proteinExistence type="predicted"/>
<reference evidence="2" key="1">
    <citation type="submission" date="2021-01" db="EMBL/GenBank/DDBJ databases">
        <authorList>
            <person name="Corre E."/>
            <person name="Pelletier E."/>
            <person name="Niang G."/>
            <person name="Scheremetjew M."/>
            <person name="Finn R."/>
            <person name="Kale V."/>
            <person name="Holt S."/>
            <person name="Cochrane G."/>
            <person name="Meng A."/>
            <person name="Brown T."/>
            <person name="Cohen L."/>
        </authorList>
    </citation>
    <scope>NUCLEOTIDE SEQUENCE</scope>
    <source>
        <strain evidence="2">CCMP2222</strain>
    </source>
</reference>
<dbReference type="EMBL" id="HBGQ01007800">
    <property type="protein sequence ID" value="CAD9368655.1"/>
    <property type="molecule type" value="Transcribed_RNA"/>
</dbReference>
<evidence type="ECO:0000313" key="2">
    <source>
        <dbReference type="EMBL" id="CAD9368655.1"/>
    </source>
</evidence>
<name>A0A7S2AI01_9DINO</name>
<feature type="region of interest" description="Disordered" evidence="1">
    <location>
        <begin position="120"/>
        <end position="151"/>
    </location>
</feature>
<organism evidence="2">
    <name type="scientific">Alexandrium andersonii</name>
    <dbReference type="NCBI Taxonomy" id="327968"/>
    <lineage>
        <taxon>Eukaryota</taxon>
        <taxon>Sar</taxon>
        <taxon>Alveolata</taxon>
        <taxon>Dinophyceae</taxon>
        <taxon>Gonyaulacales</taxon>
        <taxon>Pyrocystaceae</taxon>
        <taxon>Alexandrium</taxon>
    </lineage>
</organism>